<accession>A0ABP7KW74</accession>
<dbReference type="EMBL" id="BAAAZA010000023">
    <property type="protein sequence ID" value="GAA3887435.1"/>
    <property type="molecule type" value="Genomic_DNA"/>
</dbReference>
<sequence>MQRLLRVAHRDAGAVREETLARRTQHAAGPTYIRVVDEAEASGQVWRDEVRMRPTAEQDRDALARLVEEDSDPFEVELYEQAADPQVLSIDRAQRSYAGQYARHLRWLQARQQHKGC</sequence>
<evidence type="ECO:0000313" key="2">
    <source>
        <dbReference type="Proteomes" id="UP001501563"/>
    </source>
</evidence>
<dbReference type="Proteomes" id="UP001501563">
    <property type="component" value="Unassembled WGS sequence"/>
</dbReference>
<keyword evidence="2" id="KW-1185">Reference proteome</keyword>
<gene>
    <name evidence="1" type="ORF">GCM10022207_63460</name>
</gene>
<reference evidence="2" key="1">
    <citation type="journal article" date="2019" name="Int. J. Syst. Evol. Microbiol.">
        <title>The Global Catalogue of Microorganisms (GCM) 10K type strain sequencing project: providing services to taxonomists for standard genome sequencing and annotation.</title>
        <authorList>
            <consortium name="The Broad Institute Genomics Platform"/>
            <consortium name="The Broad Institute Genome Sequencing Center for Infectious Disease"/>
            <person name="Wu L."/>
            <person name="Ma J."/>
        </authorList>
    </citation>
    <scope>NUCLEOTIDE SEQUENCE [LARGE SCALE GENOMIC DNA]</scope>
    <source>
        <strain evidence="2">JCM 16578</strain>
    </source>
</reference>
<organism evidence="1 2">
    <name type="scientific">Streptomyces lannensis</name>
    <dbReference type="NCBI Taxonomy" id="766498"/>
    <lineage>
        <taxon>Bacteria</taxon>
        <taxon>Bacillati</taxon>
        <taxon>Actinomycetota</taxon>
        <taxon>Actinomycetes</taxon>
        <taxon>Kitasatosporales</taxon>
        <taxon>Streptomycetaceae</taxon>
        <taxon>Streptomyces</taxon>
    </lineage>
</organism>
<proteinExistence type="predicted"/>
<comment type="caution">
    <text evidence="1">The sequence shown here is derived from an EMBL/GenBank/DDBJ whole genome shotgun (WGS) entry which is preliminary data.</text>
</comment>
<protein>
    <submittedName>
        <fullName evidence="1">Uncharacterized protein</fullName>
    </submittedName>
</protein>
<name>A0ABP7KW74_9ACTN</name>
<evidence type="ECO:0000313" key="1">
    <source>
        <dbReference type="EMBL" id="GAA3887435.1"/>
    </source>
</evidence>